<feature type="compositionally biased region" description="Low complexity" evidence="1">
    <location>
        <begin position="41"/>
        <end position="56"/>
    </location>
</feature>
<feature type="compositionally biased region" description="Low complexity" evidence="1">
    <location>
        <begin position="93"/>
        <end position="106"/>
    </location>
</feature>
<dbReference type="SUPFAM" id="SSF55753">
    <property type="entry name" value="Actin depolymerizing proteins"/>
    <property type="match status" value="1"/>
</dbReference>
<dbReference type="OrthoDB" id="6375767at2759"/>
<evidence type="ECO:0000313" key="2">
    <source>
        <dbReference type="EMBL" id="GEM10563.1"/>
    </source>
</evidence>
<feature type="region of interest" description="Disordered" evidence="1">
    <location>
        <begin position="1"/>
        <end position="114"/>
    </location>
</feature>
<feature type="region of interest" description="Disordered" evidence="1">
    <location>
        <begin position="287"/>
        <end position="306"/>
    </location>
</feature>
<feature type="compositionally biased region" description="Polar residues" evidence="1">
    <location>
        <begin position="190"/>
        <end position="244"/>
    </location>
</feature>
<feature type="compositionally biased region" description="Basic and acidic residues" evidence="1">
    <location>
        <begin position="524"/>
        <end position="541"/>
    </location>
</feature>
<feature type="compositionally biased region" description="Basic and acidic residues" evidence="1">
    <location>
        <begin position="83"/>
        <end position="92"/>
    </location>
</feature>
<protein>
    <submittedName>
        <fullName evidence="2">Uncharacterized protein</fullName>
    </submittedName>
</protein>
<dbReference type="InterPro" id="IPR007122">
    <property type="entry name" value="Villin/Gelsolin"/>
</dbReference>
<feature type="compositionally biased region" description="Polar residues" evidence="1">
    <location>
        <begin position="345"/>
        <end position="371"/>
    </location>
</feature>
<dbReference type="SMART" id="SM00262">
    <property type="entry name" value="GEL"/>
    <property type="match status" value="1"/>
</dbReference>
<dbReference type="InterPro" id="IPR029006">
    <property type="entry name" value="ADF-H/Gelsolin-like_dom_sf"/>
</dbReference>
<comment type="caution">
    <text evidence="2">The sequence shown here is derived from an EMBL/GenBank/DDBJ whole genome shotgun (WGS) entry which is preliminary data.</text>
</comment>
<gene>
    <name evidence="2" type="ORF">Rt10032_c11g4580</name>
</gene>
<dbReference type="EMBL" id="BJWK01000011">
    <property type="protein sequence ID" value="GEM10563.1"/>
    <property type="molecule type" value="Genomic_DNA"/>
</dbReference>
<dbReference type="GO" id="GO:0051015">
    <property type="term" value="F:actin filament binding"/>
    <property type="evidence" value="ECO:0007669"/>
    <property type="project" value="InterPro"/>
</dbReference>
<evidence type="ECO:0000256" key="1">
    <source>
        <dbReference type="SAM" id="MobiDB-lite"/>
    </source>
</evidence>
<reference evidence="2 3" key="1">
    <citation type="submission" date="2019-07" db="EMBL/GenBank/DDBJ databases">
        <title>Rhodotorula toruloides NBRC10032 genome sequencing.</title>
        <authorList>
            <person name="Shida Y."/>
            <person name="Takaku H."/>
            <person name="Ogasawara W."/>
            <person name="Mori K."/>
        </authorList>
    </citation>
    <scope>NUCLEOTIDE SEQUENCE [LARGE SCALE GENOMIC DNA]</scope>
    <source>
        <strain evidence="2 3">NBRC10032</strain>
    </source>
</reference>
<feature type="compositionally biased region" description="Basic and acidic residues" evidence="1">
    <location>
        <begin position="258"/>
        <end position="273"/>
    </location>
</feature>
<feature type="compositionally biased region" description="Low complexity" evidence="1">
    <location>
        <begin position="434"/>
        <end position="458"/>
    </location>
</feature>
<dbReference type="Gene3D" id="3.40.20.10">
    <property type="entry name" value="Severin"/>
    <property type="match status" value="1"/>
</dbReference>
<organism evidence="2 3">
    <name type="scientific">Rhodotorula toruloides</name>
    <name type="common">Yeast</name>
    <name type="synonym">Rhodosporidium toruloides</name>
    <dbReference type="NCBI Taxonomy" id="5286"/>
    <lineage>
        <taxon>Eukaryota</taxon>
        <taxon>Fungi</taxon>
        <taxon>Dikarya</taxon>
        <taxon>Basidiomycota</taxon>
        <taxon>Pucciniomycotina</taxon>
        <taxon>Microbotryomycetes</taxon>
        <taxon>Sporidiobolales</taxon>
        <taxon>Sporidiobolaceae</taxon>
        <taxon>Rhodotorula</taxon>
    </lineage>
</organism>
<accession>A0A511KJL8</accession>
<feature type="region of interest" description="Disordered" evidence="1">
    <location>
        <begin position="524"/>
        <end position="609"/>
    </location>
</feature>
<feature type="region of interest" description="Disordered" evidence="1">
    <location>
        <begin position="322"/>
        <end position="490"/>
    </location>
</feature>
<proteinExistence type="predicted"/>
<feature type="compositionally biased region" description="Low complexity" evidence="1">
    <location>
        <begin position="580"/>
        <end position="600"/>
    </location>
</feature>
<feature type="region of interest" description="Disordered" evidence="1">
    <location>
        <begin position="126"/>
        <end position="276"/>
    </location>
</feature>
<sequence length="927" mass="98258">MTSGLDLSAPPSGTRPNGGASGTWGSAGEDDLEQNILNLVSAGQHSLSDSSSSTPSLAQFMGGGAQRRTHKVGTGMTDVEREETEKLEREMAATRAKWAAKTGGAAKAEHDEWPAGKGMSLASLMMGKPTGAKESPVAAKVAQRWQHPSSNEPSNDEITGTTPAPSLIEAKVVSRSPPTISFTEPKPASPSHQTQSTAPEPSTATDFGSRSSPLASCAANSSTLTRLQSSNIVSDRLKWSQSQQHLEKAAPKGPASPEQKRASVMEQWGRDEGADAAVNVSFAGIAGASNAEKEEDEKGEDQTKNAEIAVAKVEKVDEDDLPVTPVAGNVAPKLVRVTRDRARPTESTPRTAQPSLTDQSPNSAAQETPSAPAQAPCTPPSTASAGQKSYSKPSWQGAPISVKGPSKSSPAPATPHEAAPERRYTGGVALPGLSSSASPSFTPQSSSQPSISSFPSTPKAADSQPPPSPGRASVRDFAKRWSQVTQESSAAAKNIEALAAIKASYGVRAAPAKQVSMPVEQAMKKVDEPVKSKSVEVRPAEPRPAAAAAAPSQQSTRSAELPAPARPIQPLTAPARTASPPQLQAPVANAAAPAQITPQQFSQTAAPSPTDDIVSFLVSHKPSPFLHLSPGETVSLDVFHLNSLTDDPHPIDHNHVLFQNEILGIVHRAEPPKWSGEEADLRTNVFRQGARDAFDHLDKRLFSVRSEEGVVYVEETDLSARSICSGFCSTFSTLGEVFAWLGEGSNELERQACFDFAESIADGRTVTILAEGEETALFWLEVGGTEYASAQYWLYRPHCPGHVSVVHVDSTSRPSCALSPALELSPTRVSIIDAAPHEIWIVVPPPAKERPDDIKLALDAAERLSKMWEQRGLPSRTPYHLLSLPSLIPRDLPFLSRQLDFAPLNGGTSPSKINVYTADEAKVTWLV</sequence>
<dbReference type="AlphaFoldDB" id="A0A511KJL8"/>
<name>A0A511KJL8_RHOTO</name>
<feature type="compositionally biased region" description="Polar residues" evidence="1">
    <location>
        <begin position="146"/>
        <end position="164"/>
    </location>
</feature>
<evidence type="ECO:0000313" key="3">
    <source>
        <dbReference type="Proteomes" id="UP000321518"/>
    </source>
</evidence>
<feature type="compositionally biased region" description="Polar residues" evidence="1">
    <location>
        <begin position="380"/>
        <end position="394"/>
    </location>
</feature>
<dbReference type="Proteomes" id="UP000321518">
    <property type="component" value="Unassembled WGS sequence"/>
</dbReference>